<accession>A0ABV8H0Q3</accession>
<evidence type="ECO:0008006" key="4">
    <source>
        <dbReference type="Google" id="ProtNLM"/>
    </source>
</evidence>
<keyword evidence="1" id="KW-0472">Membrane</keyword>
<feature type="transmembrane region" description="Helical" evidence="1">
    <location>
        <begin position="53"/>
        <end position="73"/>
    </location>
</feature>
<sequence>MIQSFLNIFLPDDEYKRMKIVYIMAEATFLTTGILMLFSFLNLNWFKWSLDGSLIMFLIAAFIMCYTFMRYIFSGIEHTDVSNENDYSTRRRKSLKNSLRFGLIFFVASFVIKGVPSGWVEAMDIIGPSILVIIFHYLFDYISLKRSYKKNKDVIDD</sequence>
<organism evidence="2 3">
    <name type="scientific">Oceanobacillus longus</name>
    <dbReference type="NCBI Taxonomy" id="930120"/>
    <lineage>
        <taxon>Bacteria</taxon>
        <taxon>Bacillati</taxon>
        <taxon>Bacillota</taxon>
        <taxon>Bacilli</taxon>
        <taxon>Bacillales</taxon>
        <taxon>Bacillaceae</taxon>
        <taxon>Oceanobacillus</taxon>
    </lineage>
</organism>
<dbReference type="RefSeq" id="WP_379496450.1">
    <property type="nucleotide sequence ID" value="NZ_JBHSAO010000006.1"/>
</dbReference>
<proteinExistence type="predicted"/>
<protein>
    <recommendedName>
        <fullName evidence="4">DUF3278 domain-containing protein</fullName>
    </recommendedName>
</protein>
<dbReference type="Proteomes" id="UP001595772">
    <property type="component" value="Unassembled WGS sequence"/>
</dbReference>
<keyword evidence="1" id="KW-0812">Transmembrane</keyword>
<evidence type="ECO:0000313" key="3">
    <source>
        <dbReference type="Proteomes" id="UP001595772"/>
    </source>
</evidence>
<comment type="caution">
    <text evidence="2">The sequence shown here is derived from an EMBL/GenBank/DDBJ whole genome shotgun (WGS) entry which is preliminary data.</text>
</comment>
<feature type="transmembrane region" description="Helical" evidence="1">
    <location>
        <begin position="20"/>
        <end position="41"/>
    </location>
</feature>
<keyword evidence="1" id="KW-1133">Transmembrane helix</keyword>
<feature type="transmembrane region" description="Helical" evidence="1">
    <location>
        <begin position="125"/>
        <end position="142"/>
    </location>
</feature>
<dbReference type="EMBL" id="JBHSAO010000006">
    <property type="protein sequence ID" value="MFC4023954.1"/>
    <property type="molecule type" value="Genomic_DNA"/>
</dbReference>
<feature type="transmembrane region" description="Helical" evidence="1">
    <location>
        <begin position="99"/>
        <end position="119"/>
    </location>
</feature>
<reference evidence="3" key="1">
    <citation type="journal article" date="2019" name="Int. J. Syst. Evol. Microbiol.">
        <title>The Global Catalogue of Microorganisms (GCM) 10K type strain sequencing project: providing services to taxonomists for standard genome sequencing and annotation.</title>
        <authorList>
            <consortium name="The Broad Institute Genomics Platform"/>
            <consortium name="The Broad Institute Genome Sequencing Center for Infectious Disease"/>
            <person name="Wu L."/>
            <person name="Ma J."/>
        </authorList>
    </citation>
    <scope>NUCLEOTIDE SEQUENCE [LARGE SCALE GENOMIC DNA]</scope>
    <source>
        <strain evidence="3">IBRC-M 10703</strain>
    </source>
</reference>
<gene>
    <name evidence="2" type="ORF">ACFOUV_09120</name>
</gene>
<name>A0ABV8H0Q3_9BACI</name>
<evidence type="ECO:0000313" key="2">
    <source>
        <dbReference type="EMBL" id="MFC4023954.1"/>
    </source>
</evidence>
<keyword evidence="3" id="KW-1185">Reference proteome</keyword>
<evidence type="ECO:0000256" key="1">
    <source>
        <dbReference type="SAM" id="Phobius"/>
    </source>
</evidence>